<dbReference type="PANTHER" id="PTHR30193:SF41">
    <property type="entry name" value="DIACETYLCHITOBIOSE UPTAKE SYSTEM PERMEASE PROTEIN NGCF"/>
    <property type="match status" value="1"/>
</dbReference>
<gene>
    <name evidence="9" type="ORF">AAH991_36145</name>
</gene>
<comment type="subcellular location">
    <subcellularLocation>
        <location evidence="1 7">Cell membrane</location>
        <topology evidence="1 7">Multi-pass membrane protein</topology>
    </subcellularLocation>
</comment>
<dbReference type="SUPFAM" id="SSF161098">
    <property type="entry name" value="MetI-like"/>
    <property type="match status" value="1"/>
</dbReference>
<accession>A0ABV0AZA4</accession>
<sequence length="305" mass="32538">MTSMPQVRVPASRSGRLSLAQRARRGGDGWAAVLCLAPALTVIGLFVVYPIVATGRLSLTTWDGASPEQVFAGLANYVRMAGDPEFRNSLVVTVLYGLGVTVLGVVSGLGLAVLLNAPLRGLALYRGIFFLPVVTSSIAVATVWKYLFGQDGPMGGLTGLNWLGDPYLALLSLTLLTVWKQLGLNVVLYLTALQAIPPQLYEAAALDGAGGWQRLRRITVPLLAPMTFFVIIEGLIATFQGFDLVYALTQGGPLGGTEVLGFLVYRTAFSSGEFGYAATIAYAGFALVFGLSWLQWRLGGRSQWS</sequence>
<dbReference type="EMBL" id="JBDJAW010000054">
    <property type="protein sequence ID" value="MEN3540593.1"/>
    <property type="molecule type" value="Genomic_DNA"/>
</dbReference>
<evidence type="ECO:0000256" key="2">
    <source>
        <dbReference type="ARBA" id="ARBA00022448"/>
    </source>
</evidence>
<feature type="transmembrane region" description="Helical" evidence="7">
    <location>
        <begin position="222"/>
        <end position="242"/>
    </location>
</feature>
<dbReference type="RefSeq" id="WP_346230444.1">
    <property type="nucleotide sequence ID" value="NZ_JBDJAW010000054.1"/>
</dbReference>
<reference evidence="9 10" key="1">
    <citation type="submission" date="2024-05" db="EMBL/GenBank/DDBJ databases">
        <title>Microbispora sp.ZYX-F-249.</title>
        <authorList>
            <person name="Xie H."/>
        </authorList>
    </citation>
    <scope>NUCLEOTIDE SEQUENCE [LARGE SCALE GENOMIC DNA]</scope>
    <source>
        <strain evidence="9 10">ZYX-F-249</strain>
    </source>
</reference>
<feature type="transmembrane region" description="Helical" evidence="7">
    <location>
        <begin position="94"/>
        <end position="115"/>
    </location>
</feature>
<dbReference type="Gene3D" id="1.10.3720.10">
    <property type="entry name" value="MetI-like"/>
    <property type="match status" value="1"/>
</dbReference>
<name>A0ABV0AZA4_9ACTN</name>
<protein>
    <submittedName>
        <fullName evidence="9">Sugar ABC transporter permease</fullName>
    </submittedName>
</protein>
<dbReference type="InterPro" id="IPR051393">
    <property type="entry name" value="ABC_transporter_permease"/>
</dbReference>
<evidence type="ECO:0000313" key="10">
    <source>
        <dbReference type="Proteomes" id="UP001447516"/>
    </source>
</evidence>
<proteinExistence type="inferred from homology"/>
<evidence type="ECO:0000313" key="9">
    <source>
        <dbReference type="EMBL" id="MEN3540593.1"/>
    </source>
</evidence>
<feature type="transmembrane region" description="Helical" evidence="7">
    <location>
        <begin position="274"/>
        <end position="294"/>
    </location>
</feature>
<evidence type="ECO:0000256" key="4">
    <source>
        <dbReference type="ARBA" id="ARBA00022692"/>
    </source>
</evidence>
<dbReference type="CDD" id="cd06261">
    <property type="entry name" value="TM_PBP2"/>
    <property type="match status" value="1"/>
</dbReference>
<keyword evidence="6 7" id="KW-0472">Membrane</keyword>
<dbReference type="PROSITE" id="PS50928">
    <property type="entry name" value="ABC_TM1"/>
    <property type="match status" value="1"/>
</dbReference>
<keyword evidence="10" id="KW-1185">Reference proteome</keyword>
<comment type="similarity">
    <text evidence="7">Belongs to the binding-protein-dependent transport system permease family.</text>
</comment>
<evidence type="ECO:0000256" key="7">
    <source>
        <dbReference type="RuleBase" id="RU363032"/>
    </source>
</evidence>
<evidence type="ECO:0000256" key="5">
    <source>
        <dbReference type="ARBA" id="ARBA00022989"/>
    </source>
</evidence>
<feature type="transmembrane region" description="Helical" evidence="7">
    <location>
        <begin position="127"/>
        <end position="147"/>
    </location>
</feature>
<feature type="transmembrane region" description="Helical" evidence="7">
    <location>
        <begin position="167"/>
        <end position="190"/>
    </location>
</feature>
<dbReference type="PANTHER" id="PTHR30193">
    <property type="entry name" value="ABC TRANSPORTER PERMEASE PROTEIN"/>
    <property type="match status" value="1"/>
</dbReference>
<evidence type="ECO:0000256" key="6">
    <source>
        <dbReference type="ARBA" id="ARBA00023136"/>
    </source>
</evidence>
<evidence type="ECO:0000256" key="3">
    <source>
        <dbReference type="ARBA" id="ARBA00022475"/>
    </source>
</evidence>
<comment type="caution">
    <text evidence="9">The sequence shown here is derived from an EMBL/GenBank/DDBJ whole genome shotgun (WGS) entry which is preliminary data.</text>
</comment>
<dbReference type="InterPro" id="IPR000515">
    <property type="entry name" value="MetI-like"/>
</dbReference>
<dbReference type="Proteomes" id="UP001447516">
    <property type="component" value="Unassembled WGS sequence"/>
</dbReference>
<keyword evidence="5 7" id="KW-1133">Transmembrane helix</keyword>
<dbReference type="InterPro" id="IPR035906">
    <property type="entry name" value="MetI-like_sf"/>
</dbReference>
<feature type="transmembrane region" description="Helical" evidence="7">
    <location>
        <begin position="30"/>
        <end position="52"/>
    </location>
</feature>
<keyword evidence="2 7" id="KW-0813">Transport</keyword>
<evidence type="ECO:0000256" key="1">
    <source>
        <dbReference type="ARBA" id="ARBA00004651"/>
    </source>
</evidence>
<evidence type="ECO:0000259" key="8">
    <source>
        <dbReference type="PROSITE" id="PS50928"/>
    </source>
</evidence>
<feature type="domain" description="ABC transmembrane type-1" evidence="8">
    <location>
        <begin position="90"/>
        <end position="295"/>
    </location>
</feature>
<keyword evidence="3" id="KW-1003">Cell membrane</keyword>
<dbReference type="Pfam" id="PF00528">
    <property type="entry name" value="BPD_transp_1"/>
    <property type="match status" value="1"/>
</dbReference>
<organism evidence="9 10">
    <name type="scientific">Microbispora maris</name>
    <dbReference type="NCBI Taxonomy" id="3144104"/>
    <lineage>
        <taxon>Bacteria</taxon>
        <taxon>Bacillati</taxon>
        <taxon>Actinomycetota</taxon>
        <taxon>Actinomycetes</taxon>
        <taxon>Streptosporangiales</taxon>
        <taxon>Streptosporangiaceae</taxon>
        <taxon>Microbispora</taxon>
    </lineage>
</organism>
<keyword evidence="4 7" id="KW-0812">Transmembrane</keyword>